<sequence length="119" mass="14067">MGISEYGFLIRNQEWLDEVLRVIKSHNDAGIAAFRRREVGEEIWYNSILRHNETGNLYFCCGNGGGRDDTCKYIMSHYMYDAPGRVVWPFAKPSWWWDEDKYTYVWKAKNATDIPTNIF</sequence>
<gene>
    <name evidence="1" type="ORF">LCPAC304_03450</name>
</gene>
<evidence type="ECO:0000313" key="1">
    <source>
        <dbReference type="EMBL" id="QBK92002.1"/>
    </source>
</evidence>
<protein>
    <submittedName>
        <fullName evidence="1">Uncharacterized protein</fullName>
    </submittedName>
</protein>
<name>A0A481Z9E1_9VIRU</name>
<reference evidence="1" key="1">
    <citation type="journal article" date="2019" name="MBio">
        <title>Virus Genomes from Deep Sea Sediments Expand the Ocean Megavirome and Support Independent Origins of Viral Gigantism.</title>
        <authorList>
            <person name="Backstrom D."/>
            <person name="Yutin N."/>
            <person name="Jorgensen S.L."/>
            <person name="Dharamshi J."/>
            <person name="Homa F."/>
            <person name="Zaremba-Niedwiedzka K."/>
            <person name="Spang A."/>
            <person name="Wolf Y.I."/>
            <person name="Koonin E.V."/>
            <person name="Ettema T.J."/>
        </authorList>
    </citation>
    <scope>NUCLEOTIDE SEQUENCE</scope>
</reference>
<accession>A0A481Z9E1</accession>
<proteinExistence type="predicted"/>
<dbReference type="EMBL" id="MK500567">
    <property type="protein sequence ID" value="QBK92002.1"/>
    <property type="molecule type" value="Genomic_DNA"/>
</dbReference>
<organism evidence="1">
    <name type="scientific">Pithovirus LCPAC304</name>
    <dbReference type="NCBI Taxonomy" id="2506594"/>
    <lineage>
        <taxon>Viruses</taxon>
        <taxon>Pithoviruses</taxon>
    </lineage>
</organism>